<feature type="region of interest" description="Disordered" evidence="3">
    <location>
        <begin position="1"/>
        <end position="23"/>
    </location>
</feature>
<dbReference type="AlphaFoldDB" id="A0A6J1FV42"/>
<feature type="transmembrane region" description="Helical" evidence="4">
    <location>
        <begin position="305"/>
        <end position="326"/>
    </location>
</feature>
<dbReference type="InterPro" id="IPR000533">
    <property type="entry name" value="Tropomyosin"/>
</dbReference>
<keyword evidence="4" id="KW-0812">Transmembrane</keyword>
<evidence type="ECO:0000256" key="3">
    <source>
        <dbReference type="SAM" id="MobiDB-lite"/>
    </source>
</evidence>
<evidence type="ECO:0000313" key="5">
    <source>
        <dbReference type="Proteomes" id="UP000504609"/>
    </source>
</evidence>
<proteinExistence type="predicted"/>
<dbReference type="SUPFAM" id="SSF57997">
    <property type="entry name" value="Tropomyosin"/>
    <property type="match status" value="1"/>
</dbReference>
<dbReference type="KEGG" id="cmos:111448372"/>
<sequence>MENEINIVDGGASGDDPTTEDFYDFDQRENDAKVAELNQRIEVLEREKKKLVDENEEFKDKVKKVSVEIEGLKSEEGSLKEQLNEMEKQLERSEEGNKVLESVAARALELETEVARLQHDLISAMNGAEEANTEVVELRKNLGEKGEKVEAMEEQLEALKKTKVESEKKVRELERKVGVLEVKEIEEKSKKVRVEEEMRDKVEAREREITSLKTVVKDLESMITKNELELDNWIKEKLNVEKLLKESEAKTKTIELNMAQLQKEVEEAHKVIGGLKEKALNALNGTAEELKSAFEGAEKELNSNWPVIAGSTGVVAAIAALAFALYGRQR</sequence>
<name>A0A6J1FV42_CUCMO</name>
<dbReference type="Gene3D" id="1.10.287.1490">
    <property type="match status" value="1"/>
</dbReference>
<dbReference type="RefSeq" id="XP_022943699.1">
    <property type="nucleotide sequence ID" value="XM_023087931.1"/>
</dbReference>
<accession>A0A6J1FV42</accession>
<dbReference type="GeneID" id="111448372"/>
<evidence type="ECO:0000256" key="1">
    <source>
        <dbReference type="ARBA" id="ARBA00023054"/>
    </source>
</evidence>
<organism evidence="5 6">
    <name type="scientific">Cucurbita moschata</name>
    <name type="common">Winter crookneck squash</name>
    <name type="synonym">Cucurbita pepo var. moschata</name>
    <dbReference type="NCBI Taxonomy" id="3662"/>
    <lineage>
        <taxon>Eukaryota</taxon>
        <taxon>Viridiplantae</taxon>
        <taxon>Streptophyta</taxon>
        <taxon>Embryophyta</taxon>
        <taxon>Tracheophyta</taxon>
        <taxon>Spermatophyta</taxon>
        <taxon>Magnoliopsida</taxon>
        <taxon>eudicotyledons</taxon>
        <taxon>Gunneridae</taxon>
        <taxon>Pentapetalae</taxon>
        <taxon>rosids</taxon>
        <taxon>fabids</taxon>
        <taxon>Cucurbitales</taxon>
        <taxon>Cucurbitaceae</taxon>
        <taxon>Cucurbiteae</taxon>
        <taxon>Cucurbita</taxon>
    </lineage>
</organism>
<keyword evidence="5" id="KW-1185">Reference proteome</keyword>
<protein>
    <submittedName>
        <fullName evidence="6">Peroxisomal and mitochondrial division factor 2-like</fullName>
    </submittedName>
</protein>
<feature type="coiled-coil region" evidence="2">
    <location>
        <begin position="27"/>
        <end position="300"/>
    </location>
</feature>
<gene>
    <name evidence="6" type="primary">LOC111448372</name>
</gene>
<dbReference type="Proteomes" id="UP000504609">
    <property type="component" value="Unplaced"/>
</dbReference>
<evidence type="ECO:0000313" key="6">
    <source>
        <dbReference type="RefSeq" id="XP_022943699.1"/>
    </source>
</evidence>
<reference evidence="6" key="1">
    <citation type="submission" date="2025-08" db="UniProtKB">
        <authorList>
            <consortium name="RefSeq"/>
        </authorList>
    </citation>
    <scope>IDENTIFICATION</scope>
    <source>
        <tissue evidence="6">Young leaves</tissue>
    </source>
</reference>
<dbReference type="PRINTS" id="PR00194">
    <property type="entry name" value="TROPOMYOSIN"/>
</dbReference>
<keyword evidence="1 2" id="KW-0175">Coiled coil</keyword>
<keyword evidence="4" id="KW-1133">Transmembrane helix</keyword>
<keyword evidence="4" id="KW-0472">Membrane</keyword>
<evidence type="ECO:0000256" key="4">
    <source>
        <dbReference type="SAM" id="Phobius"/>
    </source>
</evidence>
<evidence type="ECO:0000256" key="2">
    <source>
        <dbReference type="SAM" id="Coils"/>
    </source>
</evidence>